<keyword evidence="5 7" id="KW-1133">Transmembrane helix</keyword>
<dbReference type="GO" id="GO:0016787">
    <property type="term" value="F:hydrolase activity"/>
    <property type="evidence" value="ECO:0007669"/>
    <property type="project" value="UniProtKB-KW"/>
</dbReference>
<dbReference type="SUPFAM" id="SSF53649">
    <property type="entry name" value="Alkaline phosphatase-like"/>
    <property type="match status" value="1"/>
</dbReference>
<evidence type="ECO:0000256" key="1">
    <source>
        <dbReference type="ARBA" id="ARBA00004651"/>
    </source>
</evidence>
<comment type="subcellular location">
    <subcellularLocation>
        <location evidence="1">Cell membrane</location>
        <topology evidence="1">Multi-pass membrane protein</topology>
    </subcellularLocation>
</comment>
<keyword evidence="4 7" id="KW-0812">Transmembrane</keyword>
<keyword evidence="10" id="KW-1185">Reference proteome</keyword>
<comment type="caution">
    <text evidence="9">The sequence shown here is derived from an EMBL/GenBank/DDBJ whole genome shotgun (WGS) entry which is preliminary data.</text>
</comment>
<feature type="transmembrane region" description="Helical" evidence="7">
    <location>
        <begin position="135"/>
        <end position="153"/>
    </location>
</feature>
<dbReference type="PANTHER" id="PTHR47371:SF3">
    <property type="entry name" value="PHOSPHOGLYCEROL TRANSFERASE I"/>
    <property type="match status" value="1"/>
</dbReference>
<dbReference type="RefSeq" id="WP_187013336.1">
    <property type="nucleotide sequence ID" value="NZ_JACOQI010000001.1"/>
</dbReference>
<feature type="transmembrane region" description="Helical" evidence="7">
    <location>
        <begin position="20"/>
        <end position="40"/>
    </location>
</feature>
<dbReference type="Pfam" id="PF00884">
    <property type="entry name" value="Sulfatase"/>
    <property type="match status" value="1"/>
</dbReference>
<dbReference type="GO" id="GO:0005886">
    <property type="term" value="C:plasma membrane"/>
    <property type="evidence" value="ECO:0007669"/>
    <property type="project" value="UniProtKB-SubCell"/>
</dbReference>
<dbReference type="EMBL" id="JACOQI010000001">
    <property type="protein sequence ID" value="MBC5768936.1"/>
    <property type="molecule type" value="Genomic_DNA"/>
</dbReference>
<sequence>MKGLYVLKEKRIYKRELPLWGSLLAAVLLAGCITLLALWCQPNALRTVLAGFKTQPLLIVLNALPIGLLLLAFAFLFRNVFYSGALVNFFVCALSLANRVKIEVRDEPVFPRDFSLLREVGSAIQSYDIRYPVKAIAVVVLTTALLIGLGVLFPSRPVSFAALKAKLTKRDTVAVFPGRCWPERIVGAVLSFGVLTALIFSVYASNDLYNSFRVSNAYYVPSVFNELGFPYCFCHQFTTYPVDKPEGFSKSEAAGWETGGQTGLGKDVSVILVMNEAFSDLTDQTMFNWTEETDPLPNLHALQKDPHTLSGHIVVPGFAGGTANTEFDALTGMQTNALSVTATSAMRVVNRNLDSLFRVFGADGYHTSFYHPGDAWFYNRENVYRWLGAEHEVFAKDMKDLEYKGRWVTDDYMAGLIEEEFETAVSEGRPLFNYTTTIQNHMSYTADKYGEGHTFAPVSTTADISPETRSMLEVYTEGVRDADAMLGRLTAYFSDREEPVVLVFYGDHLPYLGDNQKGYAELGSEVSIPENEREDILCSYKTPYVLWANDAAADTLNWNEAVAALDLPEDGVLSAAFLGSVLLDLTGRAGESPWFDFLSSLRRIAPVVQKKTYILADGSVLPQRILNEQTDEASMELKAAVRKWRCWSYYKLKYADVG</sequence>
<organism evidence="9 10">
    <name type="scientific">Dysosmobacter segnis</name>
    <dbReference type="NCBI Taxonomy" id="2763042"/>
    <lineage>
        <taxon>Bacteria</taxon>
        <taxon>Bacillati</taxon>
        <taxon>Bacillota</taxon>
        <taxon>Clostridia</taxon>
        <taxon>Eubacteriales</taxon>
        <taxon>Oscillospiraceae</taxon>
        <taxon>Dysosmobacter</taxon>
    </lineage>
</organism>
<keyword evidence="9" id="KW-0378">Hydrolase</keyword>
<dbReference type="CDD" id="cd16015">
    <property type="entry name" value="LTA_synthase"/>
    <property type="match status" value="1"/>
</dbReference>
<keyword evidence="6 7" id="KW-0472">Membrane</keyword>
<feature type="domain" description="Sulfatase N-terminal" evidence="8">
    <location>
        <begin position="270"/>
        <end position="560"/>
    </location>
</feature>
<evidence type="ECO:0000256" key="2">
    <source>
        <dbReference type="ARBA" id="ARBA00004936"/>
    </source>
</evidence>
<comment type="pathway">
    <text evidence="2">Cell wall biogenesis; lipoteichoic acid biosynthesis.</text>
</comment>
<reference evidence="9" key="1">
    <citation type="submission" date="2020-08" db="EMBL/GenBank/DDBJ databases">
        <title>Genome public.</title>
        <authorList>
            <person name="Liu C."/>
            <person name="Sun Q."/>
        </authorList>
    </citation>
    <scope>NUCLEOTIDE SEQUENCE</scope>
    <source>
        <strain evidence="9">BX15</strain>
    </source>
</reference>
<gene>
    <name evidence="9" type="ORF">H8Z83_01040</name>
</gene>
<dbReference type="PROSITE" id="PS51257">
    <property type="entry name" value="PROKAR_LIPOPROTEIN"/>
    <property type="match status" value="1"/>
</dbReference>
<name>A0A923S5W2_9FIRM</name>
<feature type="transmembrane region" description="Helical" evidence="7">
    <location>
        <begin position="185"/>
        <end position="204"/>
    </location>
</feature>
<dbReference type="InterPro" id="IPR000917">
    <property type="entry name" value="Sulfatase_N"/>
</dbReference>
<dbReference type="InterPro" id="IPR017850">
    <property type="entry name" value="Alkaline_phosphatase_core_sf"/>
</dbReference>
<protein>
    <submittedName>
        <fullName evidence="9">Sulfatase-like hydrolase/transferase</fullName>
    </submittedName>
</protein>
<dbReference type="Proteomes" id="UP000620327">
    <property type="component" value="Unassembled WGS sequence"/>
</dbReference>
<dbReference type="InterPro" id="IPR050448">
    <property type="entry name" value="OpgB/LTA_synthase_biosynth"/>
</dbReference>
<evidence type="ECO:0000256" key="7">
    <source>
        <dbReference type="SAM" id="Phobius"/>
    </source>
</evidence>
<dbReference type="AlphaFoldDB" id="A0A923S5W2"/>
<evidence type="ECO:0000256" key="6">
    <source>
        <dbReference type="ARBA" id="ARBA00023136"/>
    </source>
</evidence>
<dbReference type="Gene3D" id="3.40.720.10">
    <property type="entry name" value="Alkaline Phosphatase, subunit A"/>
    <property type="match status" value="1"/>
</dbReference>
<dbReference type="PANTHER" id="PTHR47371">
    <property type="entry name" value="LIPOTEICHOIC ACID SYNTHASE"/>
    <property type="match status" value="1"/>
</dbReference>
<evidence type="ECO:0000313" key="9">
    <source>
        <dbReference type="EMBL" id="MBC5768936.1"/>
    </source>
</evidence>
<keyword evidence="3" id="KW-1003">Cell membrane</keyword>
<evidence type="ECO:0000256" key="5">
    <source>
        <dbReference type="ARBA" id="ARBA00022989"/>
    </source>
</evidence>
<evidence type="ECO:0000313" key="10">
    <source>
        <dbReference type="Proteomes" id="UP000620327"/>
    </source>
</evidence>
<evidence type="ECO:0000256" key="4">
    <source>
        <dbReference type="ARBA" id="ARBA00022692"/>
    </source>
</evidence>
<accession>A0A923S5W2</accession>
<feature type="transmembrane region" description="Helical" evidence="7">
    <location>
        <begin position="52"/>
        <end position="74"/>
    </location>
</feature>
<evidence type="ECO:0000259" key="8">
    <source>
        <dbReference type="Pfam" id="PF00884"/>
    </source>
</evidence>
<evidence type="ECO:0000256" key="3">
    <source>
        <dbReference type="ARBA" id="ARBA00022475"/>
    </source>
</evidence>
<proteinExistence type="predicted"/>